<dbReference type="InterPro" id="IPR026565">
    <property type="entry name" value="PPDK_reg"/>
</dbReference>
<feature type="binding site" evidence="5">
    <location>
        <begin position="174"/>
        <end position="181"/>
    </location>
    <ligand>
        <name>ADP</name>
        <dbReference type="ChEBI" id="CHEBI:456216"/>
    </ligand>
</feature>
<sequence>MVKQPLTDDPQDSASPEADRHTARFATYFHIHLVSDSTGETLNAMARAVCARFTDILPIEHIYALVRSIRQLDRALEEIAGAPGVVMHTIIDPNLRSALEEGCRKLDMPCIAALDPVVSAMSRYLGAKISTRVGAQHALNNDYFDRIEALDYAIAHDDGQGGQDLTQADVILVGVSRTSKTPTCIYLAHRGVRAANVPLVPGRPPPEQLFELKNTLIVGLMTTPERLIQIRRNRLLSLKENRESDYIDTDSVRAEIIAARRLFEKNGWPIIDVTRRSVEETAAAIINLLSGGRGQVEVLG</sequence>
<evidence type="ECO:0000256" key="3">
    <source>
        <dbReference type="ARBA" id="ARBA00022741"/>
    </source>
</evidence>
<dbReference type="OrthoDB" id="9782201at2"/>
<dbReference type="PANTHER" id="PTHR31756:SF3">
    <property type="entry name" value="PYRUVATE, PHOSPHATE DIKINASE REGULATORY PROTEIN 1, CHLOROPLASTIC"/>
    <property type="match status" value="1"/>
</dbReference>
<organism evidence="6 7">
    <name type="scientific">Caulobacter zeae</name>
    <dbReference type="NCBI Taxonomy" id="2055137"/>
    <lineage>
        <taxon>Bacteria</taxon>
        <taxon>Pseudomonadati</taxon>
        <taxon>Pseudomonadota</taxon>
        <taxon>Alphaproteobacteria</taxon>
        <taxon>Caulobacterales</taxon>
        <taxon>Caulobacteraceae</taxon>
        <taxon>Caulobacter</taxon>
    </lineage>
</organism>
<keyword evidence="1 5" id="KW-0723">Serine/threonine-protein kinase</keyword>
<dbReference type="InterPro" id="IPR005177">
    <property type="entry name" value="Kinase-pyrophosphorylase"/>
</dbReference>
<comment type="function">
    <text evidence="5">Bifunctional serine/threonine kinase and phosphorylase involved in the regulation of the pyruvate, phosphate dikinase (PPDK) by catalyzing its phosphorylation/dephosphorylation.</text>
</comment>
<evidence type="ECO:0000313" key="6">
    <source>
        <dbReference type="EMBL" id="PLR18695.1"/>
    </source>
</evidence>
<name>A0A2N5CY27_9CAUL</name>
<dbReference type="PANTHER" id="PTHR31756">
    <property type="entry name" value="PYRUVATE, PHOSPHATE DIKINASE REGULATORY PROTEIN 1, CHLOROPLASTIC"/>
    <property type="match status" value="1"/>
</dbReference>
<dbReference type="EC" id="2.7.4.27" evidence="5"/>
<dbReference type="GO" id="GO:0005524">
    <property type="term" value="F:ATP binding"/>
    <property type="evidence" value="ECO:0007669"/>
    <property type="project" value="InterPro"/>
</dbReference>
<dbReference type="AlphaFoldDB" id="A0A2N5CY27"/>
<keyword evidence="2 5" id="KW-0808">Transferase</keyword>
<keyword evidence="4 5" id="KW-0418">Kinase</keyword>
<dbReference type="EMBL" id="PJRS01000049">
    <property type="protein sequence ID" value="PLR18695.1"/>
    <property type="molecule type" value="Genomic_DNA"/>
</dbReference>
<dbReference type="GO" id="GO:0004674">
    <property type="term" value="F:protein serine/threonine kinase activity"/>
    <property type="evidence" value="ECO:0007669"/>
    <property type="project" value="UniProtKB-UniRule"/>
</dbReference>
<proteinExistence type="inferred from homology"/>
<keyword evidence="3 5" id="KW-0547">Nucleotide-binding</keyword>
<keyword evidence="7" id="KW-1185">Reference proteome</keyword>
<comment type="catalytic activity">
    <reaction evidence="5">
        <text>N(tele)-phospho-L-histidyl/L-threonyl-[pyruvate, phosphate dikinase] + ADP = N(tele)-phospho-L-histidyl/O-phospho-L-threonyl-[pyruvate, phosphate dikinase] + AMP + H(+)</text>
        <dbReference type="Rhea" id="RHEA:43692"/>
        <dbReference type="Rhea" id="RHEA-COMP:10650"/>
        <dbReference type="Rhea" id="RHEA-COMP:10651"/>
        <dbReference type="ChEBI" id="CHEBI:15378"/>
        <dbReference type="ChEBI" id="CHEBI:30013"/>
        <dbReference type="ChEBI" id="CHEBI:61977"/>
        <dbReference type="ChEBI" id="CHEBI:83586"/>
        <dbReference type="ChEBI" id="CHEBI:456215"/>
        <dbReference type="ChEBI" id="CHEBI:456216"/>
        <dbReference type="EC" id="2.7.11.32"/>
    </reaction>
</comment>
<comment type="similarity">
    <text evidence="5">Belongs to the pyruvate, phosphate/water dikinase regulatory protein family. PDRP subfamily.</text>
</comment>
<evidence type="ECO:0000256" key="4">
    <source>
        <dbReference type="ARBA" id="ARBA00022777"/>
    </source>
</evidence>
<dbReference type="GO" id="GO:0043531">
    <property type="term" value="F:ADP binding"/>
    <property type="evidence" value="ECO:0007669"/>
    <property type="project" value="UniProtKB-UniRule"/>
</dbReference>
<dbReference type="GO" id="GO:0016776">
    <property type="term" value="F:phosphotransferase activity, phosphate group as acceptor"/>
    <property type="evidence" value="ECO:0007669"/>
    <property type="project" value="UniProtKB-UniRule"/>
</dbReference>
<gene>
    <name evidence="6" type="ORF">SGCZBJ_23880</name>
</gene>
<dbReference type="Pfam" id="PF03618">
    <property type="entry name" value="Kinase-PPPase"/>
    <property type="match status" value="1"/>
</dbReference>
<comment type="caution">
    <text evidence="6">The sequence shown here is derived from an EMBL/GenBank/DDBJ whole genome shotgun (WGS) entry which is preliminary data.</text>
</comment>
<reference evidence="6 7" key="1">
    <citation type="submission" date="2017-12" db="EMBL/GenBank/DDBJ databases">
        <title>The genome sequence of Caulobacter sp. 410.</title>
        <authorList>
            <person name="Gao J."/>
            <person name="Mao X."/>
            <person name="Sun J."/>
        </authorList>
    </citation>
    <scope>NUCLEOTIDE SEQUENCE [LARGE SCALE GENOMIC DNA]</scope>
    <source>
        <strain evidence="6 7">410</strain>
    </source>
</reference>
<keyword evidence="6" id="KW-0670">Pyruvate</keyword>
<evidence type="ECO:0000313" key="7">
    <source>
        <dbReference type="Proteomes" id="UP000234479"/>
    </source>
</evidence>
<dbReference type="HAMAP" id="MF_00921">
    <property type="entry name" value="PDRP"/>
    <property type="match status" value="1"/>
</dbReference>
<evidence type="ECO:0000256" key="5">
    <source>
        <dbReference type="HAMAP-Rule" id="MF_00921"/>
    </source>
</evidence>
<evidence type="ECO:0000256" key="2">
    <source>
        <dbReference type="ARBA" id="ARBA00022679"/>
    </source>
</evidence>
<dbReference type="NCBIfam" id="NF003742">
    <property type="entry name" value="PRK05339.1"/>
    <property type="match status" value="1"/>
</dbReference>
<evidence type="ECO:0000256" key="1">
    <source>
        <dbReference type="ARBA" id="ARBA00022527"/>
    </source>
</evidence>
<dbReference type="RefSeq" id="WP_101720414.1">
    <property type="nucleotide sequence ID" value="NZ_PJRS01000049.1"/>
</dbReference>
<dbReference type="Proteomes" id="UP000234479">
    <property type="component" value="Unassembled WGS sequence"/>
</dbReference>
<accession>A0A2N5CY27</accession>
<comment type="catalytic activity">
    <reaction evidence="5">
        <text>N(tele)-phospho-L-histidyl/O-phospho-L-threonyl-[pyruvate, phosphate dikinase] + phosphate + H(+) = N(tele)-phospho-L-histidyl/L-threonyl-[pyruvate, phosphate dikinase] + diphosphate</text>
        <dbReference type="Rhea" id="RHEA:43696"/>
        <dbReference type="Rhea" id="RHEA-COMP:10650"/>
        <dbReference type="Rhea" id="RHEA-COMP:10651"/>
        <dbReference type="ChEBI" id="CHEBI:15378"/>
        <dbReference type="ChEBI" id="CHEBI:30013"/>
        <dbReference type="ChEBI" id="CHEBI:33019"/>
        <dbReference type="ChEBI" id="CHEBI:43474"/>
        <dbReference type="ChEBI" id="CHEBI:61977"/>
        <dbReference type="ChEBI" id="CHEBI:83586"/>
        <dbReference type="EC" id="2.7.4.27"/>
    </reaction>
</comment>
<protein>
    <recommendedName>
        <fullName evidence="5">Putative pyruvate, phosphate dikinase regulatory protein</fullName>
        <shortName evidence="5">PPDK regulatory protein</shortName>
        <ecNumber evidence="5">2.7.11.32</ecNumber>
        <ecNumber evidence="5">2.7.4.27</ecNumber>
    </recommendedName>
</protein>
<dbReference type="EC" id="2.7.11.32" evidence="5"/>